<comment type="caution">
    <text evidence="2">The sequence shown here is derived from an EMBL/GenBank/DDBJ whole genome shotgun (WGS) entry which is preliminary data.</text>
</comment>
<keyword evidence="3" id="KW-1185">Reference proteome</keyword>
<name>A0ABN1KRY4_CLOSU</name>
<dbReference type="EMBL" id="BAAACI010000006">
    <property type="protein sequence ID" value="GAA0774530.1"/>
    <property type="molecule type" value="Genomic_DNA"/>
</dbReference>
<organism evidence="2 3">
    <name type="scientific">Clostridium subterminale</name>
    <dbReference type="NCBI Taxonomy" id="1550"/>
    <lineage>
        <taxon>Bacteria</taxon>
        <taxon>Bacillati</taxon>
        <taxon>Bacillota</taxon>
        <taxon>Clostridia</taxon>
        <taxon>Eubacteriales</taxon>
        <taxon>Clostridiaceae</taxon>
        <taxon>Clostridium</taxon>
    </lineage>
</organism>
<gene>
    <name evidence="2" type="ORF">GCM10008908_24520</name>
</gene>
<evidence type="ECO:0000313" key="2">
    <source>
        <dbReference type="EMBL" id="GAA0774530.1"/>
    </source>
</evidence>
<accession>A0ABN1KRY4</accession>
<reference evidence="2 3" key="1">
    <citation type="journal article" date="2019" name="Int. J. Syst. Evol. Microbiol.">
        <title>The Global Catalogue of Microorganisms (GCM) 10K type strain sequencing project: providing services to taxonomists for standard genome sequencing and annotation.</title>
        <authorList>
            <consortium name="The Broad Institute Genomics Platform"/>
            <consortium name="The Broad Institute Genome Sequencing Center for Infectious Disease"/>
            <person name="Wu L."/>
            <person name="Ma J."/>
        </authorList>
    </citation>
    <scope>NUCLEOTIDE SEQUENCE [LARGE SCALE GENOMIC DNA]</scope>
    <source>
        <strain evidence="2 3">JCM 1417</strain>
    </source>
</reference>
<evidence type="ECO:0000313" key="3">
    <source>
        <dbReference type="Proteomes" id="UP001501047"/>
    </source>
</evidence>
<dbReference type="RefSeq" id="WP_343826721.1">
    <property type="nucleotide sequence ID" value="NZ_BAAACI010000006.1"/>
</dbReference>
<protein>
    <submittedName>
        <fullName evidence="2">Uncharacterized protein</fullName>
    </submittedName>
</protein>
<dbReference type="Proteomes" id="UP001501047">
    <property type="component" value="Unassembled WGS sequence"/>
</dbReference>
<sequence>MNRHRIDKVPKCGSVDSKYSSRPNAFDEDVKRHREEYKSKCDSAYKMLDDFINQSTNQSENLSIVIQECIKLKEKYRL</sequence>
<feature type="region of interest" description="Disordered" evidence="1">
    <location>
        <begin position="1"/>
        <end position="27"/>
    </location>
</feature>
<proteinExistence type="predicted"/>
<evidence type="ECO:0000256" key="1">
    <source>
        <dbReference type="SAM" id="MobiDB-lite"/>
    </source>
</evidence>